<dbReference type="EMBL" id="CAJVPK010000452">
    <property type="protein sequence ID" value="CAG8512362.1"/>
    <property type="molecule type" value="Genomic_DNA"/>
</dbReference>
<keyword evidence="2" id="KW-1185">Reference proteome</keyword>
<dbReference type="AlphaFoldDB" id="A0A9N8ZZW3"/>
<name>A0A9N8ZZW3_9GLOM</name>
<dbReference type="Proteomes" id="UP000789706">
    <property type="component" value="Unassembled WGS sequence"/>
</dbReference>
<gene>
    <name evidence="1" type="ORF">DEBURN_LOCUS5242</name>
</gene>
<reference evidence="1" key="1">
    <citation type="submission" date="2021-06" db="EMBL/GenBank/DDBJ databases">
        <authorList>
            <person name="Kallberg Y."/>
            <person name="Tangrot J."/>
            <person name="Rosling A."/>
        </authorList>
    </citation>
    <scope>NUCLEOTIDE SEQUENCE</scope>
    <source>
        <strain evidence="1">AZ414A</strain>
    </source>
</reference>
<evidence type="ECO:0000313" key="1">
    <source>
        <dbReference type="EMBL" id="CAG8512362.1"/>
    </source>
</evidence>
<sequence length="76" mass="8991">MSRKVSVEASGSNNQPIVIIQAREKSSETQQQQMNIQRMTIKPDWRNMMEAKKNIRFGLWRPKFREKNLGEKIEKS</sequence>
<comment type="caution">
    <text evidence="1">The sequence shown here is derived from an EMBL/GenBank/DDBJ whole genome shotgun (WGS) entry which is preliminary data.</text>
</comment>
<evidence type="ECO:0000313" key="2">
    <source>
        <dbReference type="Proteomes" id="UP000789706"/>
    </source>
</evidence>
<organism evidence="1 2">
    <name type="scientific">Diversispora eburnea</name>
    <dbReference type="NCBI Taxonomy" id="1213867"/>
    <lineage>
        <taxon>Eukaryota</taxon>
        <taxon>Fungi</taxon>
        <taxon>Fungi incertae sedis</taxon>
        <taxon>Mucoromycota</taxon>
        <taxon>Glomeromycotina</taxon>
        <taxon>Glomeromycetes</taxon>
        <taxon>Diversisporales</taxon>
        <taxon>Diversisporaceae</taxon>
        <taxon>Diversispora</taxon>
    </lineage>
</organism>
<protein>
    <submittedName>
        <fullName evidence="1">1082_t:CDS:1</fullName>
    </submittedName>
</protein>
<accession>A0A9N8ZZW3</accession>
<proteinExistence type="predicted"/>